<comment type="caution">
    <text evidence="3">Lacks conserved residue(s) required for the propagation of feature annotation.</text>
</comment>
<protein>
    <recommendedName>
        <fullName evidence="1">Stage 0 sporulation protein A homolog</fullName>
    </recommendedName>
</protein>
<accession>A0A0L6JP90</accession>
<sequence>MKSMHSIILIGNDSYGILLKDELKKCKYKLFFSAKPKSGLDKARVKRPDILIINCVYQSSFMIFDLIKEIRSDSRLKGSILLVLSENADEFDKSLSLELGADEYMVKPASINEILFKLKCLLRLKSFYNRGKLEK</sequence>
<evidence type="ECO:0000256" key="2">
    <source>
        <dbReference type="ARBA" id="ARBA00024867"/>
    </source>
</evidence>
<dbReference type="STRING" id="398512.Bccel_2927"/>
<evidence type="ECO:0000313" key="5">
    <source>
        <dbReference type="EMBL" id="KNY27656.1"/>
    </source>
</evidence>
<dbReference type="GO" id="GO:0000160">
    <property type="term" value="P:phosphorelay signal transduction system"/>
    <property type="evidence" value="ECO:0007669"/>
    <property type="project" value="InterPro"/>
</dbReference>
<proteinExistence type="predicted"/>
<evidence type="ECO:0000256" key="3">
    <source>
        <dbReference type="PROSITE-ProRule" id="PRU00169"/>
    </source>
</evidence>
<comment type="caution">
    <text evidence="5">The sequence shown here is derived from an EMBL/GenBank/DDBJ whole genome shotgun (WGS) entry which is preliminary data.</text>
</comment>
<dbReference type="Proteomes" id="UP000036923">
    <property type="component" value="Unassembled WGS sequence"/>
</dbReference>
<gene>
    <name evidence="5" type="ORF">Bccel_2927</name>
</gene>
<dbReference type="Gene3D" id="3.40.50.2300">
    <property type="match status" value="1"/>
</dbReference>
<dbReference type="SUPFAM" id="SSF52172">
    <property type="entry name" value="CheY-like"/>
    <property type="match status" value="1"/>
</dbReference>
<organism evidence="5 6">
    <name type="scientific">Pseudobacteroides cellulosolvens ATCC 35603 = DSM 2933</name>
    <dbReference type="NCBI Taxonomy" id="398512"/>
    <lineage>
        <taxon>Bacteria</taxon>
        <taxon>Bacillati</taxon>
        <taxon>Bacillota</taxon>
        <taxon>Clostridia</taxon>
        <taxon>Eubacteriales</taxon>
        <taxon>Oscillospiraceae</taxon>
        <taxon>Pseudobacteroides</taxon>
    </lineage>
</organism>
<dbReference type="InterPro" id="IPR011006">
    <property type="entry name" value="CheY-like_superfamily"/>
</dbReference>
<evidence type="ECO:0000259" key="4">
    <source>
        <dbReference type="PROSITE" id="PS50110"/>
    </source>
</evidence>
<feature type="domain" description="Response regulatory" evidence="4">
    <location>
        <begin position="5"/>
        <end position="122"/>
    </location>
</feature>
<dbReference type="PROSITE" id="PS50110">
    <property type="entry name" value="RESPONSE_REGULATORY"/>
    <property type="match status" value="1"/>
</dbReference>
<dbReference type="InterPro" id="IPR001789">
    <property type="entry name" value="Sig_transdc_resp-reg_receiver"/>
</dbReference>
<dbReference type="eggNOG" id="COG0745">
    <property type="taxonomic scope" value="Bacteria"/>
</dbReference>
<dbReference type="AlphaFoldDB" id="A0A0L6JP90"/>
<name>A0A0L6JP90_9FIRM</name>
<dbReference type="OrthoDB" id="9797769at2"/>
<comment type="function">
    <text evidence="2">May play the central regulatory role in sporulation. It may be an element of the effector pathway responsible for the activation of sporulation genes in response to nutritional stress. Spo0A may act in concert with spo0H (a sigma factor) to control the expression of some genes that are critical to the sporulation process.</text>
</comment>
<evidence type="ECO:0000313" key="6">
    <source>
        <dbReference type="Proteomes" id="UP000036923"/>
    </source>
</evidence>
<keyword evidence="6" id="KW-1185">Reference proteome</keyword>
<reference evidence="6" key="1">
    <citation type="submission" date="2015-07" db="EMBL/GenBank/DDBJ databases">
        <title>Near-Complete Genome Sequence of the Cellulolytic Bacterium Bacteroides (Pseudobacteroides) cellulosolvens ATCC 35603.</title>
        <authorList>
            <person name="Dassa B."/>
            <person name="Utturkar S.M."/>
            <person name="Klingeman D.M."/>
            <person name="Hurt R.A."/>
            <person name="Keller M."/>
            <person name="Xu J."/>
            <person name="Reddy Y.H.K."/>
            <person name="Borovok I."/>
            <person name="Grinberg I.R."/>
            <person name="Lamed R."/>
            <person name="Zhivin O."/>
            <person name="Bayer E.A."/>
            <person name="Brown S.D."/>
        </authorList>
    </citation>
    <scope>NUCLEOTIDE SEQUENCE [LARGE SCALE GENOMIC DNA]</scope>
    <source>
        <strain evidence="6">DSM 2933</strain>
    </source>
</reference>
<dbReference type="EMBL" id="LGTC01000001">
    <property type="protein sequence ID" value="KNY27656.1"/>
    <property type="molecule type" value="Genomic_DNA"/>
</dbReference>
<dbReference type="RefSeq" id="WP_036944730.1">
    <property type="nucleotide sequence ID" value="NZ_JQKC01000034.1"/>
</dbReference>
<dbReference type="SMART" id="SM00448">
    <property type="entry name" value="REC"/>
    <property type="match status" value="1"/>
</dbReference>
<evidence type="ECO:0000256" key="1">
    <source>
        <dbReference type="ARBA" id="ARBA00018672"/>
    </source>
</evidence>